<protein>
    <recommendedName>
        <fullName evidence="11">Sensory/regulatory protein RpfC</fullName>
        <ecNumber evidence="3">2.7.13.3</ecNumber>
    </recommendedName>
</protein>
<evidence type="ECO:0000256" key="3">
    <source>
        <dbReference type="ARBA" id="ARBA00012438"/>
    </source>
</evidence>
<keyword evidence="9" id="KW-0902">Two-component regulatory system</keyword>
<comment type="subunit">
    <text evidence="10">At low DSF concentrations, interacts with RpfF.</text>
</comment>
<evidence type="ECO:0000256" key="13">
    <source>
        <dbReference type="SAM" id="Phobius"/>
    </source>
</evidence>
<dbReference type="AlphaFoldDB" id="A0A8I2H1N7"/>
<dbReference type="SUPFAM" id="SSF52172">
    <property type="entry name" value="CheY-like"/>
    <property type="match status" value="1"/>
</dbReference>
<dbReference type="Gene3D" id="3.40.50.2300">
    <property type="match status" value="1"/>
</dbReference>
<evidence type="ECO:0000256" key="12">
    <source>
        <dbReference type="PROSITE-ProRule" id="PRU00169"/>
    </source>
</evidence>
<dbReference type="Pfam" id="PF00512">
    <property type="entry name" value="HisKA"/>
    <property type="match status" value="1"/>
</dbReference>
<comment type="catalytic activity">
    <reaction evidence="1">
        <text>ATP + protein L-histidine = ADP + protein N-phospho-L-histidine.</text>
        <dbReference type="EC" id="2.7.13.3"/>
    </reaction>
</comment>
<dbReference type="Gene3D" id="3.30.565.10">
    <property type="entry name" value="Histidine kinase-like ATPase, C-terminal domain"/>
    <property type="match status" value="1"/>
</dbReference>
<dbReference type="InterPro" id="IPR003594">
    <property type="entry name" value="HATPase_dom"/>
</dbReference>
<feature type="domain" description="Histidine kinase" evidence="14">
    <location>
        <begin position="384"/>
        <end position="608"/>
    </location>
</feature>
<dbReference type="SUPFAM" id="SSF47384">
    <property type="entry name" value="Homodimeric domain of signal transducing histidine kinase"/>
    <property type="match status" value="1"/>
</dbReference>
<evidence type="ECO:0000256" key="4">
    <source>
        <dbReference type="ARBA" id="ARBA00022553"/>
    </source>
</evidence>
<dbReference type="Pfam" id="PF00072">
    <property type="entry name" value="Response_reg"/>
    <property type="match status" value="1"/>
</dbReference>
<keyword evidence="13" id="KW-0812">Transmembrane</keyword>
<accession>A0A8I2H1N7</accession>
<keyword evidence="6" id="KW-0547">Nucleotide-binding</keyword>
<dbReference type="PANTHER" id="PTHR45339:SF1">
    <property type="entry name" value="HYBRID SIGNAL TRANSDUCTION HISTIDINE KINASE J"/>
    <property type="match status" value="1"/>
</dbReference>
<keyword evidence="8 18" id="KW-0067">ATP-binding</keyword>
<dbReference type="InterPro" id="IPR011006">
    <property type="entry name" value="CheY-like_superfamily"/>
</dbReference>
<keyword evidence="13" id="KW-1133">Transmembrane helix</keyword>
<evidence type="ECO:0000256" key="1">
    <source>
        <dbReference type="ARBA" id="ARBA00000085"/>
    </source>
</evidence>
<evidence type="ECO:0000256" key="7">
    <source>
        <dbReference type="ARBA" id="ARBA00022777"/>
    </source>
</evidence>
<dbReference type="CDD" id="cd06225">
    <property type="entry name" value="HAMP"/>
    <property type="match status" value="1"/>
</dbReference>
<reference evidence="17" key="1">
    <citation type="submission" date="2019-10" db="EMBL/GenBank/DDBJ databases">
        <authorList>
            <person name="Paulsen S."/>
        </authorList>
    </citation>
    <scope>NUCLEOTIDE SEQUENCE</scope>
    <source>
        <strain evidence="17">LMG 19692</strain>
    </source>
</reference>
<evidence type="ECO:0000259" key="16">
    <source>
        <dbReference type="PROSITE" id="PS50885"/>
    </source>
</evidence>
<evidence type="ECO:0000313" key="17">
    <source>
        <dbReference type="EMBL" id="NLR21718.1"/>
    </source>
</evidence>
<dbReference type="InterPro" id="IPR003661">
    <property type="entry name" value="HisK_dim/P_dom"/>
</dbReference>
<dbReference type="PROSITE" id="PS50885">
    <property type="entry name" value="HAMP"/>
    <property type="match status" value="1"/>
</dbReference>
<evidence type="ECO:0000313" key="18">
    <source>
        <dbReference type="EMBL" id="WOX28259.1"/>
    </source>
</evidence>
<dbReference type="PANTHER" id="PTHR45339">
    <property type="entry name" value="HYBRID SIGNAL TRANSDUCTION HISTIDINE KINASE J"/>
    <property type="match status" value="1"/>
</dbReference>
<evidence type="ECO:0000313" key="19">
    <source>
        <dbReference type="Proteomes" id="UP000646877"/>
    </source>
</evidence>
<keyword evidence="13" id="KW-0472">Membrane</keyword>
<dbReference type="FunFam" id="1.10.287.130:FF:000002">
    <property type="entry name" value="Two-component osmosensing histidine kinase"/>
    <property type="match status" value="1"/>
</dbReference>
<evidence type="ECO:0000256" key="11">
    <source>
        <dbReference type="ARBA" id="ARBA00068150"/>
    </source>
</evidence>
<dbReference type="PROSITE" id="PS50109">
    <property type="entry name" value="HIS_KIN"/>
    <property type="match status" value="1"/>
</dbReference>
<evidence type="ECO:0000256" key="9">
    <source>
        <dbReference type="ARBA" id="ARBA00023012"/>
    </source>
</evidence>
<evidence type="ECO:0000256" key="2">
    <source>
        <dbReference type="ARBA" id="ARBA00004370"/>
    </source>
</evidence>
<feature type="transmembrane region" description="Helical" evidence="13">
    <location>
        <begin position="295"/>
        <end position="316"/>
    </location>
</feature>
<dbReference type="GO" id="GO:0005524">
    <property type="term" value="F:ATP binding"/>
    <property type="evidence" value="ECO:0007669"/>
    <property type="project" value="UniProtKB-KW"/>
</dbReference>
<keyword evidence="7" id="KW-0418">Kinase</keyword>
<dbReference type="SUPFAM" id="SSF55874">
    <property type="entry name" value="ATPase domain of HSP90 chaperone/DNA topoisomerase II/histidine kinase"/>
    <property type="match status" value="1"/>
</dbReference>
<dbReference type="InterPro" id="IPR001789">
    <property type="entry name" value="Sig_transdc_resp-reg_receiver"/>
</dbReference>
<dbReference type="Gene3D" id="6.10.340.10">
    <property type="match status" value="1"/>
</dbReference>
<dbReference type="InterPro" id="IPR004358">
    <property type="entry name" value="Sig_transdc_His_kin-like_C"/>
</dbReference>
<reference evidence="18 20" key="2">
    <citation type="submission" date="2023-10" db="EMBL/GenBank/DDBJ databases">
        <title>To unveil natural product biosynthetic capacity in Pseudoalteromonas.</title>
        <authorList>
            <person name="Wang J."/>
        </authorList>
    </citation>
    <scope>NUCLEOTIDE SEQUENCE [LARGE SCALE GENOMIC DNA]</scope>
    <source>
        <strain evidence="18 20">DSM 15914</strain>
    </source>
</reference>
<dbReference type="EC" id="2.7.13.3" evidence="3"/>
<feature type="domain" description="Response regulatory" evidence="15">
    <location>
        <begin position="630"/>
        <end position="747"/>
    </location>
</feature>
<dbReference type="PRINTS" id="PR00344">
    <property type="entry name" value="BCTRLSENSOR"/>
</dbReference>
<sequence length="762" mass="86212">MPELSIRSLSSKILMVLLAFTASLTAVYIVLSSRVEVIDNTLINTLNVSKSSVSVLKINKEIVELQRDISVFSSSGSPAIYEKVQANQKLINTRLLEIKSKAQSEVEKQLIDSLLEIVSRYGSNLSVLMQRYQERKYLLQIQLPEVFKEAEVYLRLFLNNSDSSQDKITIYQLLDLWLTLYRDANLYLTQKDYKKKKAVLDGLEKIENKLLFSNKVSGDITSNLQAQVHKFRDAFNKSIQANRNYLTLVNVVMAGDAVEFSNLVDKLRTDSLSRLDYIRNTAEEKVLDFERIIKISMAVGLLFLVFFVLFFHFHIIRSIKRLTENFQHCIEGNLSDEIKGLERKDEIGTLANAANQFKLLSEALIEAKQVAEHTSKIKSDFLANMSHEIRTPMNGILGMVRQLRQTDLNKEQINMLELVDSSGKSLLVILNDILDLSKIEAGKIELESQPFALNKLLYELEHTGKTLNKSSSAKLIIENNIPIKLNVLAGDVVRLKQVLLNLLSNAIKFTEQGTVKLLVEVQEENVDKAQLKFSVIDTGIGIPQDRIEMLFEAFSQADTSITRRFGGTGLGLTISNKLLDLMNSRLEVESRLGEGSTFSFTVTFPISELVNEDIDSQFQEIKLTINRDIEILLVEDNKINQIVTKSMLKDMGLENIIIAENGLEAVEFCKAEKFGLILMDMQMPEMDGPTAAQHIRKYRDYRDIPIIALTANVLEQDKKRCLEVGMSAFISKPIDHHEFVQVVYKALKQPDSKASSSQINLA</sequence>
<dbReference type="SMART" id="SM00387">
    <property type="entry name" value="HATPase_c"/>
    <property type="match status" value="1"/>
</dbReference>
<dbReference type="CDD" id="cd16922">
    <property type="entry name" value="HATPase_EvgS-ArcB-TorS-like"/>
    <property type="match status" value="1"/>
</dbReference>
<dbReference type="FunFam" id="3.30.565.10:FF:000010">
    <property type="entry name" value="Sensor histidine kinase RcsC"/>
    <property type="match status" value="1"/>
</dbReference>
<keyword evidence="4 12" id="KW-0597">Phosphoprotein</keyword>
<proteinExistence type="predicted"/>
<dbReference type="SMART" id="SM00388">
    <property type="entry name" value="HisKA"/>
    <property type="match status" value="1"/>
</dbReference>
<evidence type="ECO:0000256" key="8">
    <source>
        <dbReference type="ARBA" id="ARBA00022840"/>
    </source>
</evidence>
<dbReference type="EMBL" id="WEIA01000005">
    <property type="protein sequence ID" value="NLR21718.1"/>
    <property type="molecule type" value="Genomic_DNA"/>
</dbReference>
<keyword evidence="20" id="KW-1185">Reference proteome</keyword>
<feature type="domain" description="HAMP" evidence="16">
    <location>
        <begin position="313"/>
        <end position="366"/>
    </location>
</feature>
<dbReference type="InterPro" id="IPR036890">
    <property type="entry name" value="HATPase_C_sf"/>
</dbReference>
<dbReference type="Gene3D" id="1.10.287.130">
    <property type="match status" value="1"/>
</dbReference>
<evidence type="ECO:0000259" key="14">
    <source>
        <dbReference type="PROSITE" id="PS50109"/>
    </source>
</evidence>
<dbReference type="SMART" id="SM00448">
    <property type="entry name" value="REC"/>
    <property type="match status" value="1"/>
</dbReference>
<dbReference type="Proteomes" id="UP001304419">
    <property type="component" value="Chromosome 1"/>
</dbReference>
<dbReference type="RefSeq" id="WP_193521858.1">
    <property type="nucleotide sequence ID" value="NZ_CBCSDF010000010.1"/>
</dbReference>
<dbReference type="Proteomes" id="UP000646877">
    <property type="component" value="Unassembled WGS sequence"/>
</dbReference>
<evidence type="ECO:0000256" key="6">
    <source>
        <dbReference type="ARBA" id="ARBA00022741"/>
    </source>
</evidence>
<dbReference type="GO" id="GO:0016020">
    <property type="term" value="C:membrane"/>
    <property type="evidence" value="ECO:0007669"/>
    <property type="project" value="UniProtKB-SubCell"/>
</dbReference>
<dbReference type="CDD" id="cd00082">
    <property type="entry name" value="HisKA"/>
    <property type="match status" value="1"/>
</dbReference>
<dbReference type="EMBL" id="CP137578">
    <property type="protein sequence ID" value="WOX28259.1"/>
    <property type="molecule type" value="Genomic_DNA"/>
</dbReference>
<dbReference type="GO" id="GO:0000155">
    <property type="term" value="F:phosphorelay sensor kinase activity"/>
    <property type="evidence" value="ECO:0007669"/>
    <property type="project" value="InterPro"/>
</dbReference>
<name>A0A8I2H1N7_9GAMM</name>
<keyword evidence="5" id="KW-0808">Transferase</keyword>
<evidence type="ECO:0000256" key="10">
    <source>
        <dbReference type="ARBA" id="ARBA00064003"/>
    </source>
</evidence>
<evidence type="ECO:0000313" key="20">
    <source>
        <dbReference type="Proteomes" id="UP001304419"/>
    </source>
</evidence>
<dbReference type="InterPro" id="IPR005467">
    <property type="entry name" value="His_kinase_dom"/>
</dbReference>
<dbReference type="PROSITE" id="PS50110">
    <property type="entry name" value="RESPONSE_REGULATORY"/>
    <property type="match status" value="1"/>
</dbReference>
<comment type="subcellular location">
    <subcellularLocation>
        <location evidence="2">Membrane</location>
    </subcellularLocation>
</comment>
<dbReference type="SUPFAM" id="SSF158472">
    <property type="entry name" value="HAMP domain-like"/>
    <property type="match status" value="1"/>
</dbReference>
<dbReference type="InterPro" id="IPR003660">
    <property type="entry name" value="HAMP_dom"/>
</dbReference>
<evidence type="ECO:0000259" key="15">
    <source>
        <dbReference type="PROSITE" id="PS50110"/>
    </source>
</evidence>
<organism evidence="17 19">
    <name type="scientific">Pseudoalteromonas maricaloris</name>
    <dbReference type="NCBI Taxonomy" id="184924"/>
    <lineage>
        <taxon>Bacteria</taxon>
        <taxon>Pseudomonadati</taxon>
        <taxon>Pseudomonadota</taxon>
        <taxon>Gammaproteobacteria</taxon>
        <taxon>Alteromonadales</taxon>
        <taxon>Pseudoalteromonadaceae</taxon>
        <taxon>Pseudoalteromonas</taxon>
    </lineage>
</organism>
<dbReference type="Pfam" id="PF02518">
    <property type="entry name" value="HATPase_c"/>
    <property type="match status" value="1"/>
</dbReference>
<gene>
    <name evidence="17" type="ORF">F9Y85_10375</name>
    <name evidence="18" type="ORF">R5H13_16765</name>
</gene>
<dbReference type="CDD" id="cd17546">
    <property type="entry name" value="REC_hyHK_CKI1_RcsC-like"/>
    <property type="match status" value="1"/>
</dbReference>
<dbReference type="InterPro" id="IPR036097">
    <property type="entry name" value="HisK_dim/P_sf"/>
</dbReference>
<evidence type="ECO:0000256" key="5">
    <source>
        <dbReference type="ARBA" id="ARBA00022679"/>
    </source>
</evidence>
<feature type="modified residue" description="4-aspartylphosphate" evidence="12">
    <location>
        <position position="680"/>
    </location>
</feature>